<reference evidence="2" key="1">
    <citation type="journal article" date="2019" name="Int. J. Syst. Evol. Microbiol.">
        <title>The Global Catalogue of Microorganisms (GCM) 10K type strain sequencing project: providing services to taxonomists for standard genome sequencing and annotation.</title>
        <authorList>
            <consortium name="The Broad Institute Genomics Platform"/>
            <consortium name="The Broad Institute Genome Sequencing Center for Infectious Disease"/>
            <person name="Wu L."/>
            <person name="Ma J."/>
        </authorList>
    </citation>
    <scope>NUCLEOTIDE SEQUENCE [LARGE SCALE GENOMIC DNA]</scope>
    <source>
        <strain evidence="2">CGMCC 1.15790</strain>
    </source>
</reference>
<dbReference type="EMBL" id="JBHSPF010000065">
    <property type="protein sequence ID" value="MFC5629628.1"/>
    <property type="molecule type" value="Genomic_DNA"/>
</dbReference>
<name>A0ABW0U917_9BACI</name>
<proteinExistence type="predicted"/>
<evidence type="ECO:0000313" key="1">
    <source>
        <dbReference type="EMBL" id="MFC5629628.1"/>
    </source>
</evidence>
<accession>A0ABW0U917</accession>
<protein>
    <submittedName>
        <fullName evidence="1">DUF3889 domain-containing protein</fullName>
    </submittedName>
</protein>
<organism evidence="1 2">
    <name type="scientific">Aliibacillus thermotolerans</name>
    <dbReference type="NCBI Taxonomy" id="1834418"/>
    <lineage>
        <taxon>Bacteria</taxon>
        <taxon>Bacillati</taxon>
        <taxon>Bacillota</taxon>
        <taxon>Bacilli</taxon>
        <taxon>Bacillales</taxon>
        <taxon>Bacillaceae</taxon>
        <taxon>Aliibacillus</taxon>
    </lineage>
</organism>
<gene>
    <name evidence="1" type="ORF">ACFPTR_12280</name>
</gene>
<dbReference type="Proteomes" id="UP001596143">
    <property type="component" value="Unassembled WGS sequence"/>
</dbReference>
<dbReference type="Gene3D" id="3.10.450.390">
    <property type="entry name" value="Protein of unknown function DUF3889"/>
    <property type="match status" value="1"/>
</dbReference>
<dbReference type="InterPro" id="IPR024987">
    <property type="entry name" value="DUF3889"/>
</dbReference>
<dbReference type="RefSeq" id="WP_270897611.1">
    <property type="nucleotide sequence ID" value="NZ_JBHSPF010000065.1"/>
</dbReference>
<evidence type="ECO:0000313" key="2">
    <source>
        <dbReference type="Proteomes" id="UP001596143"/>
    </source>
</evidence>
<comment type="caution">
    <text evidence="1">The sequence shown here is derived from an EMBL/GenBank/DDBJ whole genome shotgun (WGS) entry which is preliminary data.</text>
</comment>
<sequence length="111" mass="12895">MLIFTFRLILASFLTLTIVPRHEPPAPAYVEWGELAATAIKDEYPDFELKDYTFAGKTIISEEREQYTFKVWIEKNNEAQVVHTYVLIDPQTEQPIHVFFDELSNETALSL</sequence>
<dbReference type="Pfam" id="PF13028">
    <property type="entry name" value="DUF3889"/>
    <property type="match status" value="1"/>
</dbReference>
<keyword evidence="2" id="KW-1185">Reference proteome</keyword>